<evidence type="ECO:0000256" key="2">
    <source>
        <dbReference type="ARBA" id="ARBA00022679"/>
    </source>
</evidence>
<gene>
    <name evidence="4" type="ORF">FM996_19770</name>
</gene>
<feature type="transmembrane region" description="Helical" evidence="3">
    <location>
        <begin position="6"/>
        <end position="27"/>
    </location>
</feature>
<dbReference type="GO" id="GO:0005829">
    <property type="term" value="C:cytosol"/>
    <property type="evidence" value="ECO:0007669"/>
    <property type="project" value="TreeGrafter"/>
</dbReference>
<comment type="caution">
    <text evidence="4">The sequence shown here is derived from an EMBL/GenBank/DDBJ whole genome shotgun (WGS) entry which is preliminary data.</text>
</comment>
<name>A0A549SDG4_METSR</name>
<dbReference type="InterPro" id="IPR051199">
    <property type="entry name" value="LPS_LOS_Heptosyltrfase"/>
</dbReference>
<sequence>MSKTLLIYRLGSIGDTVVALPCFHAIARAFPRDRRIALTNIPVSGATSSLAEVLGGSGLIHGELAYPVGTRSPMALLRLRREILATGADRMVYLMPERSPLALRRDLLFLKTCGIDDAIGVSQETLRLRRLNERTGEVERECARLARSLTKLGPIDLGAPASWDLMLTPNEREIARKHLPEGPFLAINMGGKLASNDWGADKWTALLQMLSRRHPALGLVIVGGADDRERAECARLAWSGSTLNLCGKLSVRATAASLERAALFIGHDSGPMHLAAAVRVPLVALFGDNNPPKKWHPIGARQICLHDMCGVRRIAIDEVLASVEKLLLETVGSHCRVSRELCDLAAERSEHR</sequence>
<dbReference type="PANTHER" id="PTHR30160">
    <property type="entry name" value="TETRAACYLDISACCHARIDE 4'-KINASE-RELATED"/>
    <property type="match status" value="1"/>
</dbReference>
<dbReference type="EMBL" id="VJMF01000099">
    <property type="protein sequence ID" value="TRL26518.1"/>
    <property type="molecule type" value="Genomic_DNA"/>
</dbReference>
<dbReference type="GO" id="GO:0008713">
    <property type="term" value="F:ADP-heptose-lipopolysaccharide heptosyltransferase activity"/>
    <property type="evidence" value="ECO:0007669"/>
    <property type="project" value="TreeGrafter"/>
</dbReference>
<dbReference type="Proteomes" id="UP000316781">
    <property type="component" value="Unassembled WGS sequence"/>
</dbReference>
<accession>A0A549SDG4</accession>
<organism evidence="4 5">
    <name type="scientific">Methylosinus sporium</name>
    <dbReference type="NCBI Taxonomy" id="428"/>
    <lineage>
        <taxon>Bacteria</taxon>
        <taxon>Pseudomonadati</taxon>
        <taxon>Pseudomonadota</taxon>
        <taxon>Alphaproteobacteria</taxon>
        <taxon>Hyphomicrobiales</taxon>
        <taxon>Methylocystaceae</taxon>
        <taxon>Methylosinus</taxon>
    </lineage>
</organism>
<dbReference type="CDD" id="cd03789">
    <property type="entry name" value="GT9_LPS_heptosyltransferase"/>
    <property type="match status" value="1"/>
</dbReference>
<dbReference type="Pfam" id="PF01075">
    <property type="entry name" value="Glyco_transf_9"/>
    <property type="match status" value="1"/>
</dbReference>
<keyword evidence="3" id="KW-1133">Transmembrane helix</keyword>
<proteinExistence type="predicted"/>
<keyword evidence="2 4" id="KW-0808">Transferase</keyword>
<evidence type="ECO:0000313" key="4">
    <source>
        <dbReference type="EMBL" id="TRL26518.1"/>
    </source>
</evidence>
<reference evidence="4 5" key="1">
    <citation type="submission" date="2019-07" db="EMBL/GenBank/DDBJ databases">
        <title>Ln-dependent methylotrophs.</title>
        <authorList>
            <person name="Tani A."/>
        </authorList>
    </citation>
    <scope>NUCLEOTIDE SEQUENCE [LARGE SCALE GENOMIC DNA]</scope>
    <source>
        <strain evidence="4 5">SM89A</strain>
    </source>
</reference>
<keyword evidence="1" id="KW-0328">Glycosyltransferase</keyword>
<dbReference type="SUPFAM" id="SSF53756">
    <property type="entry name" value="UDP-Glycosyltransferase/glycogen phosphorylase"/>
    <property type="match status" value="1"/>
</dbReference>
<dbReference type="InterPro" id="IPR002201">
    <property type="entry name" value="Glyco_trans_9"/>
</dbReference>
<dbReference type="Gene3D" id="3.40.50.2000">
    <property type="entry name" value="Glycogen Phosphorylase B"/>
    <property type="match status" value="2"/>
</dbReference>
<dbReference type="GO" id="GO:0009244">
    <property type="term" value="P:lipopolysaccharide core region biosynthetic process"/>
    <property type="evidence" value="ECO:0007669"/>
    <property type="project" value="TreeGrafter"/>
</dbReference>
<keyword evidence="3" id="KW-0472">Membrane</keyword>
<keyword evidence="3" id="KW-0812">Transmembrane</keyword>
<dbReference type="AlphaFoldDB" id="A0A549SDG4"/>
<evidence type="ECO:0000313" key="5">
    <source>
        <dbReference type="Proteomes" id="UP000316781"/>
    </source>
</evidence>
<evidence type="ECO:0000256" key="1">
    <source>
        <dbReference type="ARBA" id="ARBA00022676"/>
    </source>
</evidence>
<protein>
    <submittedName>
        <fullName evidence="4">Glycosyltransferase family 9 protein</fullName>
    </submittedName>
</protein>
<evidence type="ECO:0000256" key="3">
    <source>
        <dbReference type="SAM" id="Phobius"/>
    </source>
</evidence>